<sequence>MLKRRFITFYRFNNHAFWFTVSNGNASLDSSTQDVLMFPKKKWSQHMVIVSVYGLKYNKKVMQFEFRKFGQPPLRQTPVCSFTTWCPNDRWVLVHLSLRHPVLK</sequence>
<reference evidence="1" key="2">
    <citation type="submission" date="2019-07" db="EMBL/GenBank/DDBJ databases">
        <authorList>
            <person name="Seetharam A."/>
            <person name="Woodhouse M."/>
            <person name="Cannon E."/>
        </authorList>
    </citation>
    <scope>NUCLEOTIDE SEQUENCE [LARGE SCALE GENOMIC DNA]</scope>
    <source>
        <strain evidence="1">cv. B73</strain>
    </source>
</reference>
<dbReference type="EnsemblPlants" id="Zm00001eb183440_T001">
    <property type="protein sequence ID" value="Zm00001eb183440_P001"/>
    <property type="gene ID" value="Zm00001eb183440"/>
</dbReference>
<name>A0A804NSR9_MAIZE</name>
<keyword evidence="2" id="KW-1185">Reference proteome</keyword>
<accession>A0A804NSR9</accession>
<organism evidence="1 2">
    <name type="scientific">Zea mays</name>
    <name type="common">Maize</name>
    <dbReference type="NCBI Taxonomy" id="4577"/>
    <lineage>
        <taxon>Eukaryota</taxon>
        <taxon>Viridiplantae</taxon>
        <taxon>Streptophyta</taxon>
        <taxon>Embryophyta</taxon>
        <taxon>Tracheophyta</taxon>
        <taxon>Spermatophyta</taxon>
        <taxon>Magnoliopsida</taxon>
        <taxon>Liliopsida</taxon>
        <taxon>Poales</taxon>
        <taxon>Poaceae</taxon>
        <taxon>PACMAD clade</taxon>
        <taxon>Panicoideae</taxon>
        <taxon>Andropogonodae</taxon>
        <taxon>Andropogoneae</taxon>
        <taxon>Tripsacinae</taxon>
        <taxon>Zea</taxon>
    </lineage>
</organism>
<evidence type="ECO:0000313" key="2">
    <source>
        <dbReference type="Proteomes" id="UP000007305"/>
    </source>
</evidence>
<proteinExistence type="predicted"/>
<protein>
    <submittedName>
        <fullName evidence="1">Uncharacterized protein</fullName>
    </submittedName>
</protein>
<reference evidence="1" key="3">
    <citation type="submission" date="2021-05" db="UniProtKB">
        <authorList>
            <consortium name="EnsemblPlants"/>
        </authorList>
    </citation>
    <scope>IDENTIFICATION</scope>
    <source>
        <strain evidence="1">cv. B73</strain>
    </source>
</reference>
<dbReference type="Proteomes" id="UP000007305">
    <property type="component" value="Chromosome 4"/>
</dbReference>
<evidence type="ECO:0000313" key="1">
    <source>
        <dbReference type="EnsemblPlants" id="Zm00001eb183440_P001"/>
    </source>
</evidence>
<dbReference type="Gramene" id="Zm00001eb183440_T001">
    <property type="protein sequence ID" value="Zm00001eb183440_P001"/>
    <property type="gene ID" value="Zm00001eb183440"/>
</dbReference>
<dbReference type="InParanoid" id="A0A804NSR9"/>
<reference evidence="2" key="1">
    <citation type="journal article" date="2009" name="Science">
        <title>The B73 maize genome: complexity, diversity, and dynamics.</title>
        <authorList>
            <person name="Schnable P.S."/>
            <person name="Ware D."/>
            <person name="Fulton R.S."/>
            <person name="Stein J.C."/>
            <person name="Wei F."/>
            <person name="Pasternak S."/>
            <person name="Liang C."/>
            <person name="Zhang J."/>
            <person name="Fulton L."/>
            <person name="Graves T.A."/>
            <person name="Minx P."/>
            <person name="Reily A.D."/>
            <person name="Courtney L."/>
            <person name="Kruchowski S.S."/>
            <person name="Tomlinson C."/>
            <person name="Strong C."/>
            <person name="Delehaunty K."/>
            <person name="Fronick C."/>
            <person name="Courtney B."/>
            <person name="Rock S.M."/>
            <person name="Belter E."/>
            <person name="Du F."/>
            <person name="Kim K."/>
            <person name="Abbott R.M."/>
            <person name="Cotton M."/>
            <person name="Levy A."/>
            <person name="Marchetto P."/>
            <person name="Ochoa K."/>
            <person name="Jackson S.M."/>
            <person name="Gillam B."/>
            <person name="Chen W."/>
            <person name="Yan L."/>
            <person name="Higginbotham J."/>
            <person name="Cardenas M."/>
            <person name="Waligorski J."/>
            <person name="Applebaum E."/>
            <person name="Phelps L."/>
            <person name="Falcone J."/>
            <person name="Kanchi K."/>
            <person name="Thane T."/>
            <person name="Scimone A."/>
            <person name="Thane N."/>
            <person name="Henke J."/>
            <person name="Wang T."/>
            <person name="Ruppert J."/>
            <person name="Shah N."/>
            <person name="Rotter K."/>
            <person name="Hodges J."/>
            <person name="Ingenthron E."/>
            <person name="Cordes M."/>
            <person name="Kohlberg S."/>
            <person name="Sgro J."/>
            <person name="Delgado B."/>
            <person name="Mead K."/>
            <person name="Chinwalla A."/>
            <person name="Leonard S."/>
            <person name="Crouse K."/>
            <person name="Collura K."/>
            <person name="Kudrna D."/>
            <person name="Currie J."/>
            <person name="He R."/>
            <person name="Angelova A."/>
            <person name="Rajasekar S."/>
            <person name="Mueller T."/>
            <person name="Lomeli R."/>
            <person name="Scara G."/>
            <person name="Ko A."/>
            <person name="Delaney K."/>
            <person name="Wissotski M."/>
            <person name="Lopez G."/>
            <person name="Campos D."/>
            <person name="Braidotti M."/>
            <person name="Ashley E."/>
            <person name="Golser W."/>
            <person name="Kim H."/>
            <person name="Lee S."/>
            <person name="Lin J."/>
            <person name="Dujmic Z."/>
            <person name="Kim W."/>
            <person name="Talag J."/>
            <person name="Zuccolo A."/>
            <person name="Fan C."/>
            <person name="Sebastian A."/>
            <person name="Kramer M."/>
            <person name="Spiegel L."/>
            <person name="Nascimento L."/>
            <person name="Zutavern T."/>
            <person name="Miller B."/>
            <person name="Ambroise C."/>
            <person name="Muller S."/>
            <person name="Spooner W."/>
            <person name="Narechania A."/>
            <person name="Ren L."/>
            <person name="Wei S."/>
            <person name="Kumari S."/>
            <person name="Faga B."/>
            <person name="Levy M.J."/>
            <person name="McMahan L."/>
            <person name="Van Buren P."/>
            <person name="Vaughn M.W."/>
            <person name="Ying K."/>
            <person name="Yeh C.-T."/>
            <person name="Emrich S.J."/>
            <person name="Jia Y."/>
            <person name="Kalyanaraman A."/>
            <person name="Hsia A.-P."/>
            <person name="Barbazuk W.B."/>
            <person name="Baucom R.S."/>
            <person name="Brutnell T.P."/>
            <person name="Carpita N.C."/>
            <person name="Chaparro C."/>
            <person name="Chia J.-M."/>
            <person name="Deragon J.-M."/>
            <person name="Estill J.C."/>
            <person name="Fu Y."/>
            <person name="Jeddeloh J.A."/>
            <person name="Han Y."/>
            <person name="Lee H."/>
            <person name="Li P."/>
            <person name="Lisch D.R."/>
            <person name="Liu S."/>
            <person name="Liu Z."/>
            <person name="Nagel D.H."/>
            <person name="McCann M.C."/>
            <person name="SanMiguel P."/>
            <person name="Myers A.M."/>
            <person name="Nettleton D."/>
            <person name="Nguyen J."/>
            <person name="Penning B.W."/>
            <person name="Ponnala L."/>
            <person name="Schneider K.L."/>
            <person name="Schwartz D.C."/>
            <person name="Sharma A."/>
            <person name="Soderlund C."/>
            <person name="Springer N.M."/>
            <person name="Sun Q."/>
            <person name="Wang H."/>
            <person name="Waterman M."/>
            <person name="Westerman R."/>
            <person name="Wolfgruber T.K."/>
            <person name="Yang L."/>
            <person name="Yu Y."/>
            <person name="Zhang L."/>
            <person name="Zhou S."/>
            <person name="Zhu Q."/>
            <person name="Bennetzen J.L."/>
            <person name="Dawe R.K."/>
            <person name="Jiang J."/>
            <person name="Jiang N."/>
            <person name="Presting G.G."/>
            <person name="Wessler S.R."/>
            <person name="Aluru S."/>
            <person name="Martienssen R.A."/>
            <person name="Clifton S.W."/>
            <person name="McCombie W.R."/>
            <person name="Wing R.A."/>
            <person name="Wilson R.K."/>
        </authorList>
    </citation>
    <scope>NUCLEOTIDE SEQUENCE [LARGE SCALE GENOMIC DNA]</scope>
    <source>
        <strain evidence="2">cv. B73</strain>
    </source>
</reference>
<dbReference type="AlphaFoldDB" id="A0A804NSR9"/>